<feature type="compositionally biased region" description="Low complexity" evidence="7">
    <location>
        <begin position="1202"/>
        <end position="1223"/>
    </location>
</feature>
<dbReference type="PANTHER" id="PTHR13140">
    <property type="entry name" value="MYOSIN"/>
    <property type="match status" value="1"/>
</dbReference>
<dbReference type="GO" id="GO:0005524">
    <property type="term" value="F:ATP binding"/>
    <property type="evidence" value="ECO:0007669"/>
    <property type="project" value="UniProtKB-UniRule"/>
</dbReference>
<dbReference type="Gene3D" id="3.40.850.10">
    <property type="entry name" value="Kinesin motor domain"/>
    <property type="match status" value="2"/>
</dbReference>
<reference evidence="10" key="1">
    <citation type="journal article" date="2018" name="Nat. Microbiol.">
        <title>Leveraging single-cell genomics to expand the fungal tree of life.</title>
        <authorList>
            <person name="Ahrendt S.R."/>
            <person name="Quandt C.A."/>
            <person name="Ciobanu D."/>
            <person name="Clum A."/>
            <person name="Salamov A."/>
            <person name="Andreopoulos B."/>
            <person name="Cheng J.F."/>
            <person name="Woyke T."/>
            <person name="Pelin A."/>
            <person name="Henrissat B."/>
            <person name="Reynolds N.K."/>
            <person name="Benny G.L."/>
            <person name="Smith M.E."/>
            <person name="James T.Y."/>
            <person name="Grigoriev I.V."/>
        </authorList>
    </citation>
    <scope>NUCLEOTIDE SEQUENCE [LARGE SCALE GENOMIC DNA]</scope>
    <source>
        <strain evidence="10">ATCC 52028</strain>
    </source>
</reference>
<feature type="region of interest" description="Disordered" evidence="7">
    <location>
        <begin position="999"/>
        <end position="1120"/>
    </location>
</feature>
<feature type="domain" description="Myosin motor" evidence="8">
    <location>
        <begin position="1"/>
        <end position="668"/>
    </location>
</feature>
<dbReference type="Pfam" id="PF00063">
    <property type="entry name" value="Myosin_head"/>
    <property type="match status" value="2"/>
</dbReference>
<feature type="binding site" evidence="6">
    <location>
        <begin position="230"/>
        <end position="237"/>
    </location>
    <ligand>
        <name>ATP</name>
        <dbReference type="ChEBI" id="CHEBI:30616"/>
    </ligand>
</feature>
<feature type="region of interest" description="Disordered" evidence="7">
    <location>
        <begin position="429"/>
        <end position="450"/>
    </location>
</feature>
<dbReference type="STRING" id="1555241.A0A4P9X7F0"/>
<feature type="compositionally biased region" description="Polar residues" evidence="7">
    <location>
        <begin position="1495"/>
        <end position="1504"/>
    </location>
</feature>
<dbReference type="Gene3D" id="1.10.10.820">
    <property type="match status" value="1"/>
</dbReference>
<feature type="compositionally biased region" description="Polar residues" evidence="7">
    <location>
        <begin position="1070"/>
        <end position="1083"/>
    </location>
</feature>
<keyword evidence="3 6" id="KW-0518">Myosin</keyword>
<dbReference type="GO" id="GO:0007015">
    <property type="term" value="P:actin filament organization"/>
    <property type="evidence" value="ECO:0007669"/>
    <property type="project" value="TreeGrafter"/>
</dbReference>
<dbReference type="PANTHER" id="PTHR13140:SF550">
    <property type="entry name" value="MYOSIN-IIIB ISOFORM X1"/>
    <property type="match status" value="1"/>
</dbReference>
<dbReference type="InterPro" id="IPR036961">
    <property type="entry name" value="Kinesin_motor_dom_sf"/>
</dbReference>
<evidence type="ECO:0000256" key="5">
    <source>
        <dbReference type="ARBA" id="ARBA00023203"/>
    </source>
</evidence>
<name>A0A4P9X7F0_9FUNG</name>
<feature type="compositionally biased region" description="Low complexity" evidence="7">
    <location>
        <begin position="1039"/>
        <end position="1069"/>
    </location>
</feature>
<dbReference type="Gene3D" id="1.20.58.530">
    <property type="match status" value="1"/>
</dbReference>
<evidence type="ECO:0000313" key="9">
    <source>
        <dbReference type="EMBL" id="RKP01155.1"/>
    </source>
</evidence>
<evidence type="ECO:0000256" key="2">
    <source>
        <dbReference type="ARBA" id="ARBA00022840"/>
    </source>
</evidence>
<evidence type="ECO:0000256" key="6">
    <source>
        <dbReference type="PROSITE-ProRule" id="PRU00782"/>
    </source>
</evidence>
<dbReference type="SMART" id="SM00242">
    <property type="entry name" value="MYSc"/>
    <property type="match status" value="1"/>
</dbReference>
<evidence type="ECO:0000256" key="3">
    <source>
        <dbReference type="ARBA" id="ARBA00023123"/>
    </source>
</evidence>
<dbReference type="SUPFAM" id="SSF52540">
    <property type="entry name" value="P-loop containing nucleoside triphosphate hydrolases"/>
    <property type="match status" value="1"/>
</dbReference>
<feature type="compositionally biased region" description="Polar residues" evidence="7">
    <location>
        <begin position="167"/>
        <end position="183"/>
    </location>
</feature>
<keyword evidence="5 6" id="KW-0009">Actin-binding</keyword>
<evidence type="ECO:0000259" key="8">
    <source>
        <dbReference type="PROSITE" id="PS51456"/>
    </source>
</evidence>
<dbReference type="GO" id="GO:0005737">
    <property type="term" value="C:cytoplasm"/>
    <property type="evidence" value="ECO:0007669"/>
    <property type="project" value="TreeGrafter"/>
</dbReference>
<feature type="region of interest" description="Disordered" evidence="7">
    <location>
        <begin position="141"/>
        <end position="198"/>
    </location>
</feature>
<dbReference type="Gene3D" id="1.20.120.720">
    <property type="entry name" value="Myosin VI head, motor domain, U50 subdomain"/>
    <property type="match status" value="1"/>
</dbReference>
<evidence type="ECO:0000313" key="10">
    <source>
        <dbReference type="Proteomes" id="UP000274922"/>
    </source>
</evidence>
<protein>
    <recommendedName>
        <fullName evidence="8">Myosin motor domain-containing protein</fullName>
    </recommendedName>
</protein>
<sequence>MTSYPPLREGAMAMAVAEGAAPAPAKVVDPAPEPVPPVPTNHPALVFLNAVAKTYNSDDVMGGAAVNAGDIQSVTVLARRLVQRYEAGYHYTRHGPHRVIAVGPVSQGFLPPPVDDADRTAECRRYVASALPLEAPLTYHACDDDDDDDDNNNNNNQDNALNEDGDTTATASSPFRTAQSDANGRSDPTARRARRAAKTAIAPAHVLELASMAYFRMLRSARPQTLVFRGPSGSGKTFQRRLAVRQIIANSVHMGHQRNTQMGMALERLERLFDLLGEITCDPTTERQRSVHGVSLTLSFTSQGRLAGIQSRLFPTDPLRVAGRFAAGERNHAVFYSLLAGCDPETAAELHLNDDPATYNYLGGTYVATRLPDPAVVAAEAAAAAEAEAATAAAEAAATPPEDPHAIDFAHLAPVFLYESFQDAQDAGAHGIDGAAPTSVDAPPPRRGTLTRGAAARSLLRHGAPTGGVHSLTSADARAFHTFLKDMAFLGLTQASLSELIRVLAAILHLGNIGFIASDDLRDDGAVTSLPRSASAGERLQCAVRTQQPLVYAAELLGVPSTALEDALVGRDRLPRGHSAEEAVEHRDHLASCLYSGLVDRLIELINLQLAVPSTLSTKPLPTTLTLVDFPGFEQLKHEDDDLDLNDSNGRTTHGFESFVVNMCNEVLNHRLTHTLLDQPAARLTLAGCPIRSVTTTDNAIADFATDCDGRDGEGLRQLFARVDLSPADLVDLVVGKHPRLVSNDPLSKYLPQGPSHVIAVAHTHGRVAYNLTRFHDKNIQWGLNAPPWMTELFVPNPTMPQIWDPIARDLIRTILRRSRKTWYAHAMDYVAMLAKRWEPTTVWTVDCVARDVLRAAANAATPPPDMANWVPAARRRATCEIGLGAPVPLAYLAAQMPYAAIATPQDARAALARTGWDARFYYVAPTGDLFINELLLRTIERLPRDFKGMPLRGHPQTLSMGTLHGTISSRADTAAAGSTSMTTLVASESAASVDAAAAAASKRNRAQRRRMQGQSVAPPTAGGISPPPPPSHAPQLSRTTTVTTARGTNRAPTTSSTATSTPVHPTASCAVQSRPATATDTISLAGASTPGLSPGASSEASPGGSPDGLLPVSPRGVQPSAIAAPSTTKVGTEMGLLHQADTAARLRSIRRQSVYPVDEPQPNWMERLMGWICCEYVDEGRQDMAGTLTPEQIEARRQARARAGSFSAGSPGANDAGAGAPPATTPGHLGAGVHPPPMQQIMSFRDVRSASGSSSTPTMVGDLRWMGHNGVFAPGMNGAQAAAAAASVYGGGGGGAGSVYGGPALSGYGSGYGSGADSLYGAGSGGAPSAYGAASSVYHPMMAPPAIGGYYGQPAMGGAPSVLSYGMAPSGLWAAAGPGMDEESQMYALHRSGSGGSILSGHGASLPSTPALAGPAPHSLDSPFQPISLTNTGLGLPHMSPPGGLGLPQSPSAYLHYGSRPGSPMTGASMNSGMAVGGGGWATATPGTPPRSADSASPPNSETRGGDPGRRGEKRRPRGRKAGRTRSAAALEAVPPLPAGVTKDAVVAAVVAIVNEGDLNTLTSKAVRARVNEQLGLDARYKALVQACIEQAILEGP</sequence>
<keyword evidence="10" id="KW-1185">Reference proteome</keyword>
<keyword evidence="2 6" id="KW-0067">ATP-binding</keyword>
<dbReference type="GO" id="GO:0016020">
    <property type="term" value="C:membrane"/>
    <property type="evidence" value="ECO:0007669"/>
    <property type="project" value="TreeGrafter"/>
</dbReference>
<dbReference type="GO" id="GO:0000146">
    <property type="term" value="F:microfilament motor activity"/>
    <property type="evidence" value="ECO:0007669"/>
    <property type="project" value="TreeGrafter"/>
</dbReference>
<feature type="compositionally biased region" description="Low complexity" evidence="7">
    <location>
        <begin position="1091"/>
        <end position="1109"/>
    </location>
</feature>
<keyword evidence="4 6" id="KW-0505">Motor protein</keyword>
<dbReference type="EMBL" id="ML014183">
    <property type="protein sequence ID" value="RKP01155.1"/>
    <property type="molecule type" value="Genomic_DNA"/>
</dbReference>
<organism evidence="9 10">
    <name type="scientific">Caulochytrium protostelioides</name>
    <dbReference type="NCBI Taxonomy" id="1555241"/>
    <lineage>
        <taxon>Eukaryota</taxon>
        <taxon>Fungi</taxon>
        <taxon>Fungi incertae sedis</taxon>
        <taxon>Chytridiomycota</taxon>
        <taxon>Chytridiomycota incertae sedis</taxon>
        <taxon>Chytridiomycetes</taxon>
        <taxon>Caulochytriales</taxon>
        <taxon>Caulochytriaceae</taxon>
        <taxon>Caulochytrium</taxon>
    </lineage>
</organism>
<gene>
    <name evidence="9" type="ORF">CXG81DRAFT_19022</name>
</gene>
<keyword evidence="1 6" id="KW-0547">Nucleotide-binding</keyword>
<dbReference type="PROSITE" id="PS51456">
    <property type="entry name" value="MYOSIN_MOTOR"/>
    <property type="match status" value="1"/>
</dbReference>
<dbReference type="InterPro" id="IPR001609">
    <property type="entry name" value="Myosin_head_motor_dom-like"/>
</dbReference>
<dbReference type="Proteomes" id="UP000274922">
    <property type="component" value="Unassembled WGS sequence"/>
</dbReference>
<dbReference type="GO" id="GO:0051015">
    <property type="term" value="F:actin filament binding"/>
    <property type="evidence" value="ECO:0007669"/>
    <property type="project" value="TreeGrafter"/>
</dbReference>
<feature type="region of interest" description="Disordered" evidence="7">
    <location>
        <begin position="1399"/>
        <end position="1532"/>
    </location>
</feature>
<evidence type="ECO:0000256" key="7">
    <source>
        <dbReference type="SAM" id="MobiDB-lite"/>
    </source>
</evidence>
<feature type="region of interest" description="Disordered" evidence="7">
    <location>
        <begin position="1197"/>
        <end position="1223"/>
    </location>
</feature>
<dbReference type="Pfam" id="PF08766">
    <property type="entry name" value="DEK_C"/>
    <property type="match status" value="1"/>
</dbReference>
<feature type="compositionally biased region" description="Basic residues" evidence="7">
    <location>
        <begin position="1003"/>
        <end position="1012"/>
    </location>
</feature>
<feature type="compositionally biased region" description="Basic residues" evidence="7">
    <location>
        <begin position="1513"/>
        <end position="1525"/>
    </location>
</feature>
<dbReference type="GO" id="GO:0016459">
    <property type="term" value="C:myosin complex"/>
    <property type="evidence" value="ECO:0007669"/>
    <property type="project" value="UniProtKB-KW"/>
</dbReference>
<dbReference type="InterPro" id="IPR014876">
    <property type="entry name" value="DEK_C"/>
</dbReference>
<dbReference type="InterPro" id="IPR027417">
    <property type="entry name" value="P-loop_NTPase"/>
</dbReference>
<comment type="similarity">
    <text evidence="6">Belongs to the TRAFAC class myosin-kinesin ATPase superfamily. Myosin family.</text>
</comment>
<accession>A0A4P9X7F0</accession>
<comment type="caution">
    <text evidence="6">Lacks conserved residue(s) required for the propagation of feature annotation.</text>
</comment>
<evidence type="ECO:0000256" key="1">
    <source>
        <dbReference type="ARBA" id="ARBA00022741"/>
    </source>
</evidence>
<proteinExistence type="inferred from homology"/>
<evidence type="ECO:0000256" key="4">
    <source>
        <dbReference type="ARBA" id="ARBA00023175"/>
    </source>
</evidence>